<evidence type="ECO:0000313" key="3">
    <source>
        <dbReference type="Proteomes" id="UP000318148"/>
    </source>
</evidence>
<evidence type="ECO:0000256" key="1">
    <source>
        <dbReference type="SAM" id="Phobius"/>
    </source>
</evidence>
<sequence length="162" mass="18784">MIHRSKITSAEMDALFNSENSQIDSEAREYGFLIRIALIVAIWLIRIVVVSFFPEYHMVSKYESNILPYETTNFLFYMRIFLFMVVGSIYFLSFHTQILFAQFNAFTIVIVSCLIWSDFEMYIIDNIQDLSMASLAMIALRFVALSLLIANFMALQKRGIGL</sequence>
<keyword evidence="1" id="KW-0812">Transmembrane</keyword>
<evidence type="ECO:0000313" key="2">
    <source>
        <dbReference type="EMBL" id="RZO05783.1"/>
    </source>
</evidence>
<dbReference type="EMBL" id="SHBO01000036">
    <property type="protein sequence ID" value="RZO05783.1"/>
    <property type="molecule type" value="Genomic_DNA"/>
</dbReference>
<feature type="transmembrane region" description="Helical" evidence="1">
    <location>
        <begin position="32"/>
        <end position="54"/>
    </location>
</feature>
<keyword evidence="1" id="KW-1133">Transmembrane helix</keyword>
<organism evidence="2 3">
    <name type="scientific">SAR92 clade bacterium</name>
    <dbReference type="NCBI Taxonomy" id="2315479"/>
    <lineage>
        <taxon>Bacteria</taxon>
        <taxon>Pseudomonadati</taxon>
        <taxon>Pseudomonadota</taxon>
        <taxon>Gammaproteobacteria</taxon>
        <taxon>Cellvibrionales</taxon>
        <taxon>Porticoccaceae</taxon>
        <taxon>SAR92 clade</taxon>
    </lineage>
</organism>
<feature type="transmembrane region" description="Helical" evidence="1">
    <location>
        <begin position="99"/>
        <end position="119"/>
    </location>
</feature>
<protein>
    <submittedName>
        <fullName evidence="2">Uncharacterized protein</fullName>
    </submittedName>
</protein>
<proteinExistence type="predicted"/>
<name>A0A520LKZ0_9GAMM</name>
<dbReference type="Proteomes" id="UP000318148">
    <property type="component" value="Unassembled WGS sequence"/>
</dbReference>
<reference evidence="2 3" key="1">
    <citation type="submission" date="2019-02" db="EMBL/GenBank/DDBJ databases">
        <title>Prokaryotic population dynamics and viral predation in marine succession experiment using metagenomics: the confinement effect.</title>
        <authorList>
            <person name="Haro-Moreno J.M."/>
            <person name="Rodriguez-Valera F."/>
            <person name="Lopez-Perez M."/>
        </authorList>
    </citation>
    <scope>NUCLEOTIDE SEQUENCE [LARGE SCALE GENOMIC DNA]</scope>
    <source>
        <strain evidence="2">MED-G169</strain>
    </source>
</reference>
<gene>
    <name evidence="2" type="ORF">EVB02_03130</name>
</gene>
<comment type="caution">
    <text evidence="2">The sequence shown here is derived from an EMBL/GenBank/DDBJ whole genome shotgun (WGS) entry which is preliminary data.</text>
</comment>
<feature type="transmembrane region" description="Helical" evidence="1">
    <location>
        <begin position="74"/>
        <end position="92"/>
    </location>
</feature>
<accession>A0A520LKZ0</accession>
<keyword evidence="1" id="KW-0472">Membrane</keyword>
<feature type="transmembrane region" description="Helical" evidence="1">
    <location>
        <begin position="131"/>
        <end position="155"/>
    </location>
</feature>
<dbReference type="AlphaFoldDB" id="A0A520LKZ0"/>